<dbReference type="InterPro" id="IPR006680">
    <property type="entry name" value="Amidohydro-rel"/>
</dbReference>
<reference evidence="2 3" key="1">
    <citation type="submission" date="2020-09" db="EMBL/GenBank/DDBJ databases">
        <title>Flavimobilis rhizosphaerae sp. nov., isolated from rhizosphere soil of Spartina alterniflora.</title>
        <authorList>
            <person name="Hanqin C."/>
        </authorList>
    </citation>
    <scope>NUCLEOTIDE SEQUENCE [LARGE SCALE GENOMIC DNA]</scope>
    <source>
        <strain evidence="2 3">GY 10621</strain>
    </source>
</reference>
<dbReference type="Proteomes" id="UP000642107">
    <property type="component" value="Unassembled WGS sequence"/>
</dbReference>
<feature type="domain" description="Amidohydrolase-related" evidence="1">
    <location>
        <begin position="54"/>
        <end position="370"/>
    </location>
</feature>
<dbReference type="SUPFAM" id="SSF51556">
    <property type="entry name" value="Metallo-dependent hydrolases"/>
    <property type="match status" value="1"/>
</dbReference>
<dbReference type="InterPro" id="IPR011059">
    <property type="entry name" value="Metal-dep_hydrolase_composite"/>
</dbReference>
<dbReference type="Gene3D" id="2.30.40.10">
    <property type="entry name" value="Urease, subunit C, domain 1"/>
    <property type="match status" value="1"/>
</dbReference>
<accession>A0ABR9DR43</accession>
<proteinExistence type="predicted"/>
<comment type="caution">
    <text evidence="2">The sequence shown here is derived from an EMBL/GenBank/DDBJ whole genome shotgun (WGS) entry which is preliminary data.</text>
</comment>
<evidence type="ECO:0000259" key="1">
    <source>
        <dbReference type="Pfam" id="PF01979"/>
    </source>
</evidence>
<dbReference type="InterPro" id="IPR032466">
    <property type="entry name" value="Metal_Hydrolase"/>
</dbReference>
<gene>
    <name evidence="2" type="ORF">IGS67_08920</name>
</gene>
<name>A0ABR9DR43_9MICO</name>
<dbReference type="Gene3D" id="3.20.20.140">
    <property type="entry name" value="Metal-dependent hydrolases"/>
    <property type="match status" value="1"/>
</dbReference>
<sequence length="372" mass="39561">MTLGSGEASRVETLHLAGPVRLGEDDVRAEAWVVDGRLTFEQPSGDVTRVEGWAVPGLVDVHCHVGLDSAGATSREVARTQALADRDAGVLLVRDAGSPLDTTWVHDEPDLPRLVRCGSHLALPKRYLRDYGRELAEVAELPDAVAQEAARGDGWVKIVADWIERSEGASADLRPLWPGDVLAAAVARAHDAGARVTAHTFSEEALPGLLAADIDCLEHGTGLTPSMIDEVAARGIAVTPTLLQVERFEAIAQQADGRYPVYAAHMRRMHARRHAHVRDLFEAGVRLLVGTDAGGTIGHGQIAAECAELVAAGVPPLEVLAAASWRTRDYLGAPLLDEGVEADVVVYPADPALDVAVLAAPSAVILRGRRVR</sequence>
<organism evidence="2 3">
    <name type="scientific">Flavimobilis rhizosphaerae</name>
    <dbReference type="NCBI Taxonomy" id="2775421"/>
    <lineage>
        <taxon>Bacteria</taxon>
        <taxon>Bacillati</taxon>
        <taxon>Actinomycetota</taxon>
        <taxon>Actinomycetes</taxon>
        <taxon>Micrococcales</taxon>
        <taxon>Jonesiaceae</taxon>
        <taxon>Flavimobilis</taxon>
    </lineage>
</organism>
<keyword evidence="3" id="KW-1185">Reference proteome</keyword>
<evidence type="ECO:0000313" key="2">
    <source>
        <dbReference type="EMBL" id="MBD9699607.1"/>
    </source>
</evidence>
<dbReference type="PANTHER" id="PTHR43135">
    <property type="entry name" value="ALPHA-D-RIBOSE 1-METHYLPHOSPHONATE 5-TRIPHOSPHATE DIPHOSPHATASE"/>
    <property type="match status" value="1"/>
</dbReference>
<dbReference type="EMBL" id="JACZDF010000004">
    <property type="protein sequence ID" value="MBD9699607.1"/>
    <property type="molecule type" value="Genomic_DNA"/>
</dbReference>
<dbReference type="InterPro" id="IPR051781">
    <property type="entry name" value="Metallo-dep_Hydrolase"/>
</dbReference>
<protein>
    <submittedName>
        <fullName evidence="2">Amidohydrolase family protein</fullName>
    </submittedName>
</protein>
<dbReference type="Pfam" id="PF01979">
    <property type="entry name" value="Amidohydro_1"/>
    <property type="match status" value="1"/>
</dbReference>
<dbReference type="PANTHER" id="PTHR43135:SF4">
    <property type="entry name" value="AMIDOHYDROLASE-RELATED DOMAIN-CONTAINING PROTEIN"/>
    <property type="match status" value="1"/>
</dbReference>
<evidence type="ECO:0000313" key="3">
    <source>
        <dbReference type="Proteomes" id="UP000642107"/>
    </source>
</evidence>